<dbReference type="InterPro" id="IPR024967">
    <property type="entry name" value="DNA-bd_IS481-type"/>
</dbReference>
<feature type="domain" description="DNA-binding" evidence="2">
    <location>
        <begin position="3"/>
        <end position="70"/>
    </location>
</feature>
<feature type="region of interest" description="Disordered" evidence="1">
    <location>
        <begin position="55"/>
        <end position="76"/>
    </location>
</feature>
<evidence type="ECO:0000256" key="1">
    <source>
        <dbReference type="SAM" id="MobiDB-lite"/>
    </source>
</evidence>
<dbReference type="OrthoDB" id="52928at2"/>
<feature type="compositionally biased region" description="Basic residues" evidence="1">
    <location>
        <begin position="179"/>
        <end position="197"/>
    </location>
</feature>
<evidence type="ECO:0000313" key="3">
    <source>
        <dbReference type="EMBL" id="TFD88583.1"/>
    </source>
</evidence>
<keyword evidence="4" id="KW-1185">Reference proteome</keyword>
<reference evidence="3 4" key="1">
    <citation type="submission" date="2019-03" db="EMBL/GenBank/DDBJ databases">
        <title>Genomics of glacier-inhabiting Cryobacterium strains.</title>
        <authorList>
            <person name="Liu Q."/>
            <person name="Xin Y.-H."/>
        </authorList>
    </citation>
    <scope>NUCLEOTIDE SEQUENCE [LARGE SCALE GENOMIC DNA]</scope>
    <source>
        <strain evidence="3 4">Sr59</strain>
    </source>
</reference>
<evidence type="ECO:0000259" key="2">
    <source>
        <dbReference type="Pfam" id="PF13011"/>
    </source>
</evidence>
<dbReference type="Proteomes" id="UP000298468">
    <property type="component" value="Unassembled WGS sequence"/>
</dbReference>
<comment type="caution">
    <text evidence="3">The sequence shown here is derived from an EMBL/GenBank/DDBJ whole genome shotgun (WGS) entry which is preliminary data.</text>
</comment>
<feature type="compositionally biased region" description="Basic and acidic residues" evidence="1">
    <location>
        <begin position="119"/>
        <end position="136"/>
    </location>
</feature>
<feature type="compositionally biased region" description="Basic residues" evidence="1">
    <location>
        <begin position="155"/>
        <end position="164"/>
    </location>
</feature>
<dbReference type="EMBL" id="SOHM01000029">
    <property type="protein sequence ID" value="TFD88583.1"/>
    <property type="molecule type" value="Genomic_DNA"/>
</dbReference>
<organism evidence="3 4">
    <name type="scientific">Cryobacterium lactosi</name>
    <dbReference type="NCBI Taxonomy" id="1259202"/>
    <lineage>
        <taxon>Bacteria</taxon>
        <taxon>Bacillati</taxon>
        <taxon>Actinomycetota</taxon>
        <taxon>Actinomycetes</taxon>
        <taxon>Micrococcales</taxon>
        <taxon>Microbacteriaceae</taxon>
        <taxon>Cryobacterium</taxon>
    </lineage>
</organism>
<dbReference type="InterPro" id="IPR009057">
    <property type="entry name" value="Homeodomain-like_sf"/>
</dbReference>
<evidence type="ECO:0000313" key="4">
    <source>
        <dbReference type="Proteomes" id="UP000298468"/>
    </source>
</evidence>
<gene>
    <name evidence="3" type="ORF">E3T61_12190</name>
</gene>
<dbReference type="AlphaFoldDB" id="A0A4R9BQ83"/>
<feature type="region of interest" description="Disordered" evidence="1">
    <location>
        <begin position="93"/>
        <end position="197"/>
    </location>
</feature>
<name>A0A4R9BQ83_9MICO</name>
<protein>
    <recommendedName>
        <fullName evidence="2">DNA-binding domain-containing protein</fullName>
    </recommendedName>
</protein>
<sequence>MPHANTRLTLHGRSLLIERVVVDGRPVSHVAKELGISRQCANRWLNRHRAEGTTGLHNRWSRPRTSPRKTSADTKPLSWSPVSWIAMVRCGSQPSRRFPGDGIADPDPRRLPTTVLAGPDHRRDNPLLPGEHEPVRARSARRAGPYRREEIGPHPGRRRLARARPRSDRGPQPQEGPHRIRLRPRRHRRPLPPLAHR</sequence>
<proteinExistence type="predicted"/>
<accession>A0A4R9BQ83</accession>
<dbReference type="SUPFAM" id="SSF46689">
    <property type="entry name" value="Homeodomain-like"/>
    <property type="match status" value="1"/>
</dbReference>
<dbReference type="Pfam" id="PF13011">
    <property type="entry name" value="LZ_Tnp_IS481"/>
    <property type="match status" value="1"/>
</dbReference>